<dbReference type="Proteomes" id="UP000230914">
    <property type="component" value="Unassembled WGS sequence"/>
</dbReference>
<evidence type="ECO:0000313" key="1">
    <source>
        <dbReference type="EMBL" id="PIE31563.1"/>
    </source>
</evidence>
<protein>
    <submittedName>
        <fullName evidence="1">Uncharacterized protein</fullName>
    </submittedName>
</protein>
<dbReference type="AlphaFoldDB" id="A0A2G6K7C6"/>
<comment type="caution">
    <text evidence="1">The sequence shown here is derived from an EMBL/GenBank/DDBJ whole genome shotgun (WGS) entry which is preliminary data.</text>
</comment>
<sequence>MLHYLNDYPGSTYGADKSAVANKMADNGAVLALLNGQDDGSNPVGEQVNGQPLYQNEIQNEGGAWYINQNYEHRDAAYEEILHFVHDNGIGVDGGGEFRGALPEFQTEIRNAQKNASANNLWGRGADNKAWLDELAKENSLSQEYLAAVIDTYYGLWGAWTGGDTGMWGMYVSKVRDEMAAGDPMGLAVAEGKFFQPYLTYNARIDPSFDGTFSLRFDSATPYTHHSRYLRDVTLVGSNNVGVIVNELNNSVTGNDGTNTVIFSGASSEYKVETANGVTTVTDTVDGRDGINTVTLVEKLQFTDATTDL</sequence>
<dbReference type="EMBL" id="PDSL01000077">
    <property type="protein sequence ID" value="PIE31563.1"/>
    <property type="molecule type" value="Genomic_DNA"/>
</dbReference>
<organism evidence="1 2">
    <name type="scientific">Ilumatobacter coccineus</name>
    <dbReference type="NCBI Taxonomy" id="467094"/>
    <lineage>
        <taxon>Bacteria</taxon>
        <taxon>Bacillati</taxon>
        <taxon>Actinomycetota</taxon>
        <taxon>Acidimicrobiia</taxon>
        <taxon>Acidimicrobiales</taxon>
        <taxon>Ilumatobacteraceae</taxon>
        <taxon>Ilumatobacter</taxon>
    </lineage>
</organism>
<proteinExistence type="predicted"/>
<gene>
    <name evidence="1" type="ORF">CSA55_05430</name>
</gene>
<accession>A0A2G6K7C6</accession>
<name>A0A2G6K7C6_9ACTN</name>
<evidence type="ECO:0000313" key="2">
    <source>
        <dbReference type="Proteomes" id="UP000230914"/>
    </source>
</evidence>
<reference evidence="1 2" key="1">
    <citation type="submission" date="2017-10" db="EMBL/GenBank/DDBJ databases">
        <title>Novel microbial diversity and functional potential in the marine mammal oral microbiome.</title>
        <authorList>
            <person name="Dudek N.K."/>
            <person name="Sun C.L."/>
            <person name="Burstein D."/>
            <person name="Kantor R.S."/>
            <person name="Aliaga Goltsman D.S."/>
            <person name="Bik E.M."/>
            <person name="Thomas B.C."/>
            <person name="Banfield J.F."/>
            <person name="Relman D.A."/>
        </authorList>
    </citation>
    <scope>NUCLEOTIDE SEQUENCE [LARGE SCALE GENOMIC DNA]</scope>
    <source>
        <strain evidence="1">DOLJORAL78_61_10</strain>
    </source>
</reference>